<dbReference type="EMBL" id="JAIQCV010000009">
    <property type="protein sequence ID" value="KAH1063852.1"/>
    <property type="molecule type" value="Genomic_DNA"/>
</dbReference>
<protein>
    <recommendedName>
        <fullName evidence="3">Uncharacterized protein ycf72</fullName>
    </recommendedName>
</protein>
<dbReference type="AlphaFoldDB" id="A0A9D3UX30"/>
<keyword evidence="7" id="KW-1185">Reference proteome</keyword>
<evidence type="ECO:0000313" key="6">
    <source>
        <dbReference type="EMBL" id="KAH1063852.1"/>
    </source>
</evidence>
<name>A0A9D3UX30_9ROSI</name>
<evidence type="ECO:0000256" key="1">
    <source>
        <dbReference type="ARBA" id="ARBA00004229"/>
    </source>
</evidence>
<accession>A0A9D3UX30</accession>
<evidence type="ECO:0000256" key="2">
    <source>
        <dbReference type="ARBA" id="ARBA00009599"/>
    </source>
</evidence>
<keyword evidence="4" id="KW-0150">Chloroplast</keyword>
<sequence length="91" mass="10356">MGMVYRFITTPLTIGCLPSQHLHSALPKLFWFTPTFPTCLTIAEQFLDIKQTSPEAFKPNDYEITSILPHIMGNVRDISIFPQGIFRITTV</sequence>
<dbReference type="Proteomes" id="UP000828251">
    <property type="component" value="Unassembled WGS sequence"/>
</dbReference>
<dbReference type="OrthoDB" id="1001857at2759"/>
<proteinExistence type="inferred from homology"/>
<evidence type="ECO:0000313" key="7">
    <source>
        <dbReference type="Proteomes" id="UP000828251"/>
    </source>
</evidence>
<dbReference type="PANTHER" id="PTHR37377:SF2">
    <property type="entry name" value="SMALL RIBOSOMAL SUBUNIT PROTEIN US2C"/>
    <property type="match status" value="1"/>
</dbReference>
<dbReference type="PANTHER" id="PTHR37377">
    <property type="entry name" value="RIBULOSE BISPHOSPHATE CARBOXYLASE LARGE CHAIN"/>
    <property type="match status" value="1"/>
</dbReference>
<evidence type="ECO:0000256" key="3">
    <source>
        <dbReference type="ARBA" id="ARBA00021519"/>
    </source>
</evidence>
<evidence type="ECO:0000256" key="4">
    <source>
        <dbReference type="ARBA" id="ARBA00022528"/>
    </source>
</evidence>
<keyword evidence="5" id="KW-0934">Plastid</keyword>
<comment type="similarity">
    <text evidence="2">Belongs to the ycf72 family.</text>
</comment>
<reference evidence="6 7" key="1">
    <citation type="journal article" date="2021" name="Plant Biotechnol. J.">
        <title>Multi-omics assisted identification of the key and species-specific regulatory components of drought-tolerant mechanisms in Gossypium stocksii.</title>
        <authorList>
            <person name="Yu D."/>
            <person name="Ke L."/>
            <person name="Zhang D."/>
            <person name="Wu Y."/>
            <person name="Sun Y."/>
            <person name="Mei J."/>
            <person name="Sun J."/>
            <person name="Sun Y."/>
        </authorList>
    </citation>
    <scope>NUCLEOTIDE SEQUENCE [LARGE SCALE GENOMIC DNA]</scope>
    <source>
        <strain evidence="7">cv. E1</strain>
        <tissue evidence="6">Leaf</tissue>
    </source>
</reference>
<gene>
    <name evidence="6" type="ORF">J1N35_028839</name>
</gene>
<comment type="caution">
    <text evidence="6">The sequence shown here is derived from an EMBL/GenBank/DDBJ whole genome shotgun (WGS) entry which is preliminary data.</text>
</comment>
<dbReference type="GO" id="GO:0009507">
    <property type="term" value="C:chloroplast"/>
    <property type="evidence" value="ECO:0007669"/>
    <property type="project" value="UniProtKB-SubCell"/>
</dbReference>
<comment type="subcellular location">
    <subcellularLocation>
        <location evidence="1">Plastid</location>
        <location evidence="1">Chloroplast</location>
    </subcellularLocation>
</comment>
<organism evidence="6 7">
    <name type="scientific">Gossypium stocksii</name>
    <dbReference type="NCBI Taxonomy" id="47602"/>
    <lineage>
        <taxon>Eukaryota</taxon>
        <taxon>Viridiplantae</taxon>
        <taxon>Streptophyta</taxon>
        <taxon>Embryophyta</taxon>
        <taxon>Tracheophyta</taxon>
        <taxon>Spermatophyta</taxon>
        <taxon>Magnoliopsida</taxon>
        <taxon>eudicotyledons</taxon>
        <taxon>Gunneridae</taxon>
        <taxon>Pentapetalae</taxon>
        <taxon>rosids</taxon>
        <taxon>malvids</taxon>
        <taxon>Malvales</taxon>
        <taxon>Malvaceae</taxon>
        <taxon>Malvoideae</taxon>
        <taxon>Gossypium</taxon>
    </lineage>
</organism>
<dbReference type="InterPro" id="IPR038860">
    <property type="entry name" value="YCF72"/>
</dbReference>
<evidence type="ECO:0000256" key="5">
    <source>
        <dbReference type="ARBA" id="ARBA00022640"/>
    </source>
</evidence>